<name>A0A397VL65_9GLOM</name>
<feature type="signal peptide" evidence="1">
    <location>
        <begin position="1"/>
        <end position="23"/>
    </location>
</feature>
<reference evidence="2 3" key="1">
    <citation type="submission" date="2018-06" db="EMBL/GenBank/DDBJ databases">
        <title>Comparative genomics reveals the genomic features of Rhizophagus irregularis, R. cerebriforme, R. diaphanum and Gigaspora rosea, and their symbiotic lifestyle signature.</title>
        <authorList>
            <person name="Morin E."/>
            <person name="San Clemente H."/>
            <person name="Chen E.C.H."/>
            <person name="De La Providencia I."/>
            <person name="Hainaut M."/>
            <person name="Kuo A."/>
            <person name="Kohler A."/>
            <person name="Murat C."/>
            <person name="Tang N."/>
            <person name="Roy S."/>
            <person name="Loubradou J."/>
            <person name="Henrissat B."/>
            <person name="Grigoriev I.V."/>
            <person name="Corradi N."/>
            <person name="Roux C."/>
            <person name="Martin F.M."/>
        </authorList>
    </citation>
    <scope>NUCLEOTIDE SEQUENCE [LARGE SCALE GENOMIC DNA]</scope>
    <source>
        <strain evidence="2 3">DAOM 194757</strain>
    </source>
</reference>
<keyword evidence="1" id="KW-0732">Signal</keyword>
<evidence type="ECO:0000313" key="3">
    <source>
        <dbReference type="Proteomes" id="UP000266673"/>
    </source>
</evidence>
<keyword evidence="3" id="KW-1185">Reference proteome</keyword>
<dbReference type="EMBL" id="QKWP01000326">
    <property type="protein sequence ID" value="RIB22067.1"/>
    <property type="molecule type" value="Genomic_DNA"/>
</dbReference>
<evidence type="ECO:0000313" key="2">
    <source>
        <dbReference type="EMBL" id="RIB22067.1"/>
    </source>
</evidence>
<dbReference type="AlphaFoldDB" id="A0A397VL65"/>
<gene>
    <name evidence="2" type="ORF">C2G38_2174926</name>
</gene>
<evidence type="ECO:0008006" key="4">
    <source>
        <dbReference type="Google" id="ProtNLM"/>
    </source>
</evidence>
<evidence type="ECO:0000256" key="1">
    <source>
        <dbReference type="SAM" id="SignalP"/>
    </source>
</evidence>
<protein>
    <recommendedName>
        <fullName evidence="4">CBM1 domain-containing protein</fullName>
    </recommendedName>
</protein>
<proteinExistence type="predicted"/>
<accession>A0A397VL65</accession>
<comment type="caution">
    <text evidence="2">The sequence shown here is derived from an EMBL/GenBank/DDBJ whole genome shotgun (WGS) entry which is preliminary data.</text>
</comment>
<organism evidence="2 3">
    <name type="scientific">Gigaspora rosea</name>
    <dbReference type="NCBI Taxonomy" id="44941"/>
    <lineage>
        <taxon>Eukaryota</taxon>
        <taxon>Fungi</taxon>
        <taxon>Fungi incertae sedis</taxon>
        <taxon>Mucoromycota</taxon>
        <taxon>Glomeromycotina</taxon>
        <taxon>Glomeromycetes</taxon>
        <taxon>Diversisporales</taxon>
        <taxon>Gigasporaceae</taxon>
        <taxon>Gigaspora</taxon>
    </lineage>
</organism>
<dbReference type="Proteomes" id="UP000266673">
    <property type="component" value="Unassembled WGS sequence"/>
</dbReference>
<feature type="chain" id="PRO_5017305233" description="CBM1 domain-containing protein" evidence="1">
    <location>
        <begin position="24"/>
        <end position="62"/>
    </location>
</feature>
<sequence length="62" mass="6924">MKGIYNFLAFLALIIILSAIVQGEHFTCDEKVQRTCVGEDIVWCCDLKEKCGVTPVTCWPSS</sequence>